<dbReference type="RefSeq" id="WP_175239465.1">
    <property type="nucleotide sequence ID" value="NZ_CADIJO010000003.1"/>
</dbReference>
<gene>
    <name evidence="3" type="ORF">LMG3458_01097</name>
</gene>
<dbReference type="PROSITE" id="PS51688">
    <property type="entry name" value="ICA"/>
    <property type="match status" value="1"/>
</dbReference>
<dbReference type="InterPro" id="IPR030392">
    <property type="entry name" value="S74_ICA"/>
</dbReference>
<dbReference type="CDD" id="cd19958">
    <property type="entry name" value="pyocin_knob"/>
    <property type="match status" value="4"/>
</dbReference>
<sequence>MANTQPINVGKTDNDQTGDPLRVALQKVNGNFTQVQAALDAVWNAAPLGAAVDLNTVIAPGRYHQSTNAAAQTGSNYPLANAGFLEVGASGDGAFVYQEYTQYRSGAYSRRFWRSFYGGTWAAWQELAPLSQKGAANGLATLDASGKVPVGQIPAVYSAVLPTTAHDLNEYVTPGSFYQTTVAGATEGANYPVANVGFLEVTATGTPVVQVYTTRTNVPAAMQRFWRVRVSTTSWSVWKELADTATVVSYAGGMIAAQDLNSYTQRGLWAVGGSAIAAGGSNFPVGQSGYLLVMSASPLGGPGVTSGVCQVYYAANGNKVYNRSLINGSWSPWVASLDSSLLAAPSGVATLDNNGRIPPAQVPALNATPLGATEDLNTYSTPGDYSQNANAGATTGTNYPAPLAGLLSVKFGPGSNSAVYQEYTTYTLANPRRFIRNRFLAAGVATWGAWFELARADQAMAHVLLTGAADANTLIADNTFYTWATATPLSAGSNWPASAAVNAGYMNVYWLAAGTVCQELSILFSGQKPRKYARYGNPVSGTWQPWLAVGAWSNAVQMPMADCGDIYVDGLGPHRWNGTAYTRFDPPVAADLSLLQSNARILGNWTWNLADTNVAGFKKNGTGPTYVQAFPATGSAISGWIANSAEGPNRAYTALRIDGQGGVVSLESVGTGTSPTLPLVFRMGAYHAGRITPATTWVLGPDAATGLYCRTQVTFDGAGSQYGTVYRPTQDGSTLALVFQSFVANTVGSILTTATATVFNTTSDYRVKHDVVDMGGAWALESVLRMRPVRYKWNADNSNGEGFIAHELQAEAPDAVSGEKDAMLRMPGMEEKPALQGVDPSKIVARLVAAVQEQQRQILALTQRVELLEGRSAVTQAMAMPSDRES</sequence>
<reference evidence="3 4" key="1">
    <citation type="submission" date="2020-04" db="EMBL/GenBank/DDBJ databases">
        <authorList>
            <person name="De Canck E."/>
        </authorList>
    </citation>
    <scope>NUCLEOTIDE SEQUENCE [LARGE SCALE GENOMIC DNA]</scope>
    <source>
        <strain evidence="3 4">LMG 3458</strain>
    </source>
</reference>
<organism evidence="3 4">
    <name type="scientific">Achromobacter deleyi</name>
    <dbReference type="NCBI Taxonomy" id="1353891"/>
    <lineage>
        <taxon>Bacteria</taxon>
        <taxon>Pseudomonadati</taxon>
        <taxon>Pseudomonadota</taxon>
        <taxon>Betaproteobacteria</taxon>
        <taxon>Burkholderiales</taxon>
        <taxon>Alcaligenaceae</taxon>
        <taxon>Achromobacter</taxon>
    </lineage>
</organism>
<keyword evidence="1" id="KW-0175">Coiled coil</keyword>
<proteinExistence type="predicted"/>
<accession>A0A6S6ZAT0</accession>
<protein>
    <recommendedName>
        <fullName evidence="2">Peptidase S74 domain-containing protein</fullName>
    </recommendedName>
</protein>
<evidence type="ECO:0000259" key="2">
    <source>
        <dbReference type="PROSITE" id="PS51688"/>
    </source>
</evidence>
<evidence type="ECO:0000313" key="4">
    <source>
        <dbReference type="Proteomes" id="UP000494111"/>
    </source>
</evidence>
<evidence type="ECO:0000256" key="1">
    <source>
        <dbReference type="SAM" id="Coils"/>
    </source>
</evidence>
<dbReference type="Pfam" id="PF13884">
    <property type="entry name" value="Peptidase_S74"/>
    <property type="match status" value="1"/>
</dbReference>
<dbReference type="EMBL" id="CADIJO010000003">
    <property type="protein sequence ID" value="CAB3671088.1"/>
    <property type="molecule type" value="Genomic_DNA"/>
</dbReference>
<dbReference type="Proteomes" id="UP000494111">
    <property type="component" value="Unassembled WGS sequence"/>
</dbReference>
<dbReference type="AlphaFoldDB" id="A0A6S6ZAT0"/>
<feature type="coiled-coil region" evidence="1">
    <location>
        <begin position="844"/>
        <end position="871"/>
    </location>
</feature>
<feature type="domain" description="Peptidase S74" evidence="2">
    <location>
        <begin position="763"/>
        <end position="865"/>
    </location>
</feature>
<evidence type="ECO:0000313" key="3">
    <source>
        <dbReference type="EMBL" id="CAB3671088.1"/>
    </source>
</evidence>
<name>A0A6S6ZAT0_9BURK</name>